<dbReference type="Gene3D" id="3.40.630.30">
    <property type="match status" value="1"/>
</dbReference>
<evidence type="ECO:0000256" key="3">
    <source>
        <dbReference type="ARBA" id="ARBA00038502"/>
    </source>
</evidence>
<evidence type="ECO:0000313" key="5">
    <source>
        <dbReference type="EMBL" id="RJK97847.1"/>
    </source>
</evidence>
<dbReference type="Proteomes" id="UP000265614">
    <property type="component" value="Unassembled WGS sequence"/>
</dbReference>
<evidence type="ECO:0000259" key="4">
    <source>
        <dbReference type="PROSITE" id="PS51186"/>
    </source>
</evidence>
<dbReference type="AlphaFoldDB" id="A0A3A3Z7D8"/>
<organism evidence="5 6">
    <name type="scientific">Vallicoccus soli</name>
    <dbReference type="NCBI Taxonomy" id="2339232"/>
    <lineage>
        <taxon>Bacteria</taxon>
        <taxon>Bacillati</taxon>
        <taxon>Actinomycetota</taxon>
        <taxon>Actinomycetes</taxon>
        <taxon>Motilibacterales</taxon>
        <taxon>Vallicoccaceae</taxon>
        <taxon>Vallicoccus</taxon>
    </lineage>
</organism>
<dbReference type="OrthoDB" id="5242221at2"/>
<protein>
    <submittedName>
        <fullName evidence="5">N-acetyltransferase</fullName>
    </submittedName>
</protein>
<keyword evidence="6" id="KW-1185">Reference proteome</keyword>
<evidence type="ECO:0000256" key="1">
    <source>
        <dbReference type="ARBA" id="ARBA00022679"/>
    </source>
</evidence>
<comment type="similarity">
    <text evidence="3">Belongs to the acetyltransferase family. RimJ subfamily.</text>
</comment>
<dbReference type="InterPro" id="IPR051531">
    <property type="entry name" value="N-acetyltransferase"/>
</dbReference>
<dbReference type="GO" id="GO:0005737">
    <property type="term" value="C:cytoplasm"/>
    <property type="evidence" value="ECO:0007669"/>
    <property type="project" value="TreeGrafter"/>
</dbReference>
<dbReference type="InterPro" id="IPR000182">
    <property type="entry name" value="GNAT_dom"/>
</dbReference>
<dbReference type="PROSITE" id="PS51186">
    <property type="entry name" value="GNAT"/>
    <property type="match status" value="1"/>
</dbReference>
<keyword evidence="2" id="KW-0012">Acyltransferase</keyword>
<keyword evidence="1 5" id="KW-0808">Transferase</keyword>
<dbReference type="EMBL" id="QZEZ01000001">
    <property type="protein sequence ID" value="RJK97847.1"/>
    <property type="molecule type" value="Genomic_DNA"/>
</dbReference>
<dbReference type="GO" id="GO:0008999">
    <property type="term" value="F:protein-N-terminal-alanine acetyltransferase activity"/>
    <property type="evidence" value="ECO:0007669"/>
    <property type="project" value="TreeGrafter"/>
</dbReference>
<feature type="domain" description="N-acetyltransferase" evidence="4">
    <location>
        <begin position="8"/>
        <end position="171"/>
    </location>
</feature>
<dbReference type="PANTHER" id="PTHR43792">
    <property type="entry name" value="GNAT FAMILY, PUTATIVE (AFU_ORTHOLOGUE AFUA_3G00765)-RELATED-RELATED"/>
    <property type="match status" value="1"/>
</dbReference>
<dbReference type="PANTHER" id="PTHR43792:SF8">
    <property type="entry name" value="[RIBOSOMAL PROTEIN US5]-ALANINE N-ACETYLTRANSFERASE"/>
    <property type="match status" value="1"/>
</dbReference>
<gene>
    <name evidence="5" type="ORF">D5H78_02415</name>
</gene>
<dbReference type="InterPro" id="IPR016181">
    <property type="entry name" value="Acyl_CoA_acyltransferase"/>
</dbReference>
<accession>A0A3A3Z7D8</accession>
<dbReference type="RefSeq" id="WP_119948773.1">
    <property type="nucleotide sequence ID" value="NZ_QZEZ01000001.1"/>
</dbReference>
<name>A0A3A3Z7D8_9ACTN</name>
<evidence type="ECO:0000256" key="2">
    <source>
        <dbReference type="ARBA" id="ARBA00023315"/>
    </source>
</evidence>
<reference evidence="5 6" key="1">
    <citation type="submission" date="2018-09" db="EMBL/GenBank/DDBJ databases">
        <title>YIM 75000 draft genome.</title>
        <authorList>
            <person name="Tang S."/>
            <person name="Feng Y."/>
        </authorList>
    </citation>
    <scope>NUCLEOTIDE SEQUENCE [LARGE SCALE GENOMIC DNA]</scope>
    <source>
        <strain evidence="5 6">YIM 75000</strain>
    </source>
</reference>
<dbReference type="SUPFAM" id="SSF55729">
    <property type="entry name" value="Acyl-CoA N-acyltransferases (Nat)"/>
    <property type="match status" value="1"/>
</dbReference>
<sequence>MTLSADGVGLRPVHRRDAAEWREVRRRNADWLAPWEATPPQGAAPETTFGGMVRFMLREARDGRMMPFVITYDRRLVGQVTVSGITWGSLCSAHVGYWVDSAVAGRGIVPTALALVTDHCFAHGLHRVEVNIRPENRASLRVVEKLGFRDEGLRRAYLHIDGAWRDHRTFALCAEEVPGGLLARWRAAR</sequence>
<dbReference type="Pfam" id="PF13302">
    <property type="entry name" value="Acetyltransf_3"/>
    <property type="match status" value="1"/>
</dbReference>
<comment type="caution">
    <text evidence="5">The sequence shown here is derived from an EMBL/GenBank/DDBJ whole genome shotgun (WGS) entry which is preliminary data.</text>
</comment>
<evidence type="ECO:0000313" key="6">
    <source>
        <dbReference type="Proteomes" id="UP000265614"/>
    </source>
</evidence>
<proteinExistence type="inferred from homology"/>